<evidence type="ECO:0000313" key="1">
    <source>
        <dbReference type="EMBL" id="GAG58962.1"/>
    </source>
</evidence>
<sequence length="90" mass="10427">MKVTLIGTLLPIKGLSPYCQELLKSLSKNIEVEFIAFKKLYPNFLYPGGTKVEDKNYKLEIKNAQIRNILTYYNPFSWIWAGLSVEGRRI</sequence>
<protein>
    <recommendedName>
        <fullName evidence="2">Glycosyl transferase family 1 domain-containing protein</fullName>
    </recommendedName>
</protein>
<comment type="caution">
    <text evidence="1">The sequence shown here is derived from an EMBL/GenBank/DDBJ whole genome shotgun (WGS) entry which is preliminary data.</text>
</comment>
<dbReference type="EMBL" id="BART01000927">
    <property type="protein sequence ID" value="GAG58962.1"/>
    <property type="molecule type" value="Genomic_DNA"/>
</dbReference>
<evidence type="ECO:0008006" key="2">
    <source>
        <dbReference type="Google" id="ProtNLM"/>
    </source>
</evidence>
<organism evidence="1">
    <name type="scientific">marine sediment metagenome</name>
    <dbReference type="NCBI Taxonomy" id="412755"/>
    <lineage>
        <taxon>unclassified sequences</taxon>
        <taxon>metagenomes</taxon>
        <taxon>ecological metagenomes</taxon>
    </lineage>
</organism>
<proteinExistence type="predicted"/>
<name>X0ZLN0_9ZZZZ</name>
<reference evidence="1" key="1">
    <citation type="journal article" date="2014" name="Front. Microbiol.">
        <title>High frequency of phylogenetically diverse reductive dehalogenase-homologous genes in deep subseafloor sedimentary metagenomes.</title>
        <authorList>
            <person name="Kawai M."/>
            <person name="Futagami T."/>
            <person name="Toyoda A."/>
            <person name="Takaki Y."/>
            <person name="Nishi S."/>
            <person name="Hori S."/>
            <person name="Arai W."/>
            <person name="Tsubouchi T."/>
            <person name="Morono Y."/>
            <person name="Uchiyama I."/>
            <person name="Ito T."/>
            <person name="Fujiyama A."/>
            <person name="Inagaki F."/>
            <person name="Takami H."/>
        </authorList>
    </citation>
    <scope>NUCLEOTIDE SEQUENCE</scope>
    <source>
        <strain evidence="1">Expedition CK06-06</strain>
    </source>
</reference>
<gene>
    <name evidence="1" type="ORF">S01H4_03695</name>
</gene>
<accession>X0ZLN0</accession>
<dbReference type="AlphaFoldDB" id="X0ZLN0"/>